<evidence type="ECO:0000313" key="3">
    <source>
        <dbReference type="EMBL" id="APX71263.1"/>
    </source>
</evidence>
<accession>A0A1P8Q064</accession>
<dbReference type="InterPro" id="IPR049492">
    <property type="entry name" value="BD-FAE-like_dom"/>
</dbReference>
<dbReference type="InterPro" id="IPR029058">
    <property type="entry name" value="AB_hydrolase_fold"/>
</dbReference>
<sequence length="296" mass="34116">MDNFEEARKMRLEWKKSDDHRDLGLPTNPKGVKRYNDISYGPVGVSNLLDVYEPNNTPGKLPVIVNCHGGGYFYGTKETYQFYGLDWAKRGFAFVNFNYRLAPETVFPGALQDTDKVMQWVSENAEEYNLDLNRVFLVGDSAGGNMVLQFMTAYSNTNYRDWFGFKELDKVNILGAAMNCGVYFLNRPGAISGAVESYFTAKVQKEMHEQMTPQNYIDATVPPLYVMSANQDFLHDEAVRMDQFLCDSNIKHEFKIYGDEDHPRGHVFHVNMRDDLARECNDDEQKFFEAEFDKVR</sequence>
<dbReference type="AlphaFoldDB" id="A0A1P8Q064"/>
<dbReference type="PANTHER" id="PTHR48081">
    <property type="entry name" value="AB HYDROLASE SUPERFAMILY PROTEIN C4A8.06C"/>
    <property type="match status" value="1"/>
</dbReference>
<dbReference type="GO" id="GO:0016787">
    <property type="term" value="F:hydrolase activity"/>
    <property type="evidence" value="ECO:0007669"/>
    <property type="project" value="UniProtKB-KW"/>
</dbReference>
<dbReference type="Proteomes" id="UP000187499">
    <property type="component" value="Chromosome"/>
</dbReference>
<dbReference type="Gene3D" id="3.40.50.1820">
    <property type="entry name" value="alpha/beta hydrolase"/>
    <property type="match status" value="1"/>
</dbReference>
<evidence type="ECO:0000259" key="2">
    <source>
        <dbReference type="Pfam" id="PF20434"/>
    </source>
</evidence>
<dbReference type="Pfam" id="PF20434">
    <property type="entry name" value="BD-FAE"/>
    <property type="match status" value="1"/>
</dbReference>
<name>A0A1P8Q064_9LACO</name>
<evidence type="ECO:0000313" key="4">
    <source>
        <dbReference type="Proteomes" id="UP000187499"/>
    </source>
</evidence>
<evidence type="ECO:0000256" key="1">
    <source>
        <dbReference type="ARBA" id="ARBA00022801"/>
    </source>
</evidence>
<dbReference type="ESTHER" id="9laco-a0a1p8q064">
    <property type="family name" value="BD-FAE"/>
</dbReference>
<dbReference type="RefSeq" id="WP_076613767.1">
    <property type="nucleotide sequence ID" value="NZ_CP019323.1"/>
</dbReference>
<keyword evidence="1" id="KW-0378">Hydrolase</keyword>
<dbReference type="STRING" id="1847728.BTM29_01270"/>
<reference evidence="4" key="1">
    <citation type="submission" date="2016-12" db="EMBL/GenBank/DDBJ databases">
        <authorList>
            <person name="Jung M.Y."/>
            <person name="Lee S.H."/>
        </authorList>
    </citation>
    <scope>NUCLEOTIDE SEQUENCE [LARGE SCALE GENOMIC DNA]</scope>
    <source>
        <strain evidence="4">WiKim39</strain>
    </source>
</reference>
<protein>
    <submittedName>
        <fullName evidence="3">Lipase</fullName>
    </submittedName>
</protein>
<dbReference type="SUPFAM" id="SSF53474">
    <property type="entry name" value="alpha/beta-Hydrolases"/>
    <property type="match status" value="1"/>
</dbReference>
<gene>
    <name evidence="3" type="ORF">BTM29_01270</name>
</gene>
<dbReference type="InterPro" id="IPR050300">
    <property type="entry name" value="GDXG_lipolytic_enzyme"/>
</dbReference>
<feature type="domain" description="BD-FAE-like" evidence="2">
    <location>
        <begin position="49"/>
        <end position="232"/>
    </location>
</feature>
<dbReference type="EMBL" id="CP019323">
    <property type="protein sequence ID" value="APX71263.1"/>
    <property type="molecule type" value="Genomic_DNA"/>
</dbReference>
<proteinExistence type="predicted"/>
<dbReference type="KEGG" id="lalw:BTM29_01270"/>
<keyword evidence="4" id="KW-1185">Reference proteome</keyword>
<organism evidence="3 4">
    <name type="scientific">Companilactobacillus allii</name>
    <dbReference type="NCBI Taxonomy" id="1847728"/>
    <lineage>
        <taxon>Bacteria</taxon>
        <taxon>Bacillati</taxon>
        <taxon>Bacillota</taxon>
        <taxon>Bacilli</taxon>
        <taxon>Lactobacillales</taxon>
        <taxon>Lactobacillaceae</taxon>
        <taxon>Companilactobacillus</taxon>
    </lineage>
</organism>